<sequence length="391" mass="42365">MLTRPSKERIMSLGWSAPYLVFLAMPIVQLVRMWDGSPRAYGIGLLLVAFAATYLSAWLLADVVPLGRRINKNVIIVVILLVLIQVGLWLLTDWTMIYLLSYAISLTLLLPRRALVGYLLAVAAIAFVQAIIEPNTELWVPFAILAMNMFIMIAVRGSIVSDRQQQVATAQQHALAKEQQRLQLASDLHDVLGQQLTAISVKAELLTRLITAEQASDKHLAAARSEAGDVSDLARQALTDVRAVVAKTRQARLSDEIEQARALLKAAGISCTLETSIDIDELDPSSIVGRFAPYVIREGCANVVHHAADPTQVRIEVDSDRVSVSDNGAAASPRDARAGGSGLNGLRDRVGDHGRTSWGPRSDGPGWRLELAPAPVSADELSADDHVEVLG</sequence>
<keyword evidence="5" id="KW-0472">Membrane</keyword>
<feature type="transmembrane region" description="Helical" evidence="5">
    <location>
        <begin position="138"/>
        <end position="155"/>
    </location>
</feature>
<dbReference type="Gene3D" id="3.30.565.10">
    <property type="entry name" value="Histidine kinase-like ATPase, C-terminal domain"/>
    <property type="match status" value="1"/>
</dbReference>
<dbReference type="Gene3D" id="1.20.5.1930">
    <property type="match status" value="1"/>
</dbReference>
<feature type="compositionally biased region" description="Basic and acidic residues" evidence="4">
    <location>
        <begin position="346"/>
        <end position="355"/>
    </location>
</feature>
<dbReference type="GO" id="GO:0016020">
    <property type="term" value="C:membrane"/>
    <property type="evidence" value="ECO:0007669"/>
    <property type="project" value="InterPro"/>
</dbReference>
<evidence type="ECO:0000256" key="5">
    <source>
        <dbReference type="SAM" id="Phobius"/>
    </source>
</evidence>
<evidence type="ECO:0000256" key="4">
    <source>
        <dbReference type="SAM" id="MobiDB-lite"/>
    </source>
</evidence>
<dbReference type="EMBL" id="MQVR01000011">
    <property type="protein sequence ID" value="OKL54623.1"/>
    <property type="molecule type" value="Genomic_DNA"/>
</dbReference>
<dbReference type="Proteomes" id="UP000185628">
    <property type="component" value="Unassembled WGS sequence"/>
</dbReference>
<dbReference type="PANTHER" id="PTHR24421:SF63">
    <property type="entry name" value="SENSOR HISTIDINE KINASE DESK"/>
    <property type="match status" value="1"/>
</dbReference>
<dbReference type="InterPro" id="IPR036890">
    <property type="entry name" value="HATPase_C_sf"/>
</dbReference>
<keyword evidence="5" id="KW-1133">Transmembrane helix</keyword>
<dbReference type="PANTHER" id="PTHR24421">
    <property type="entry name" value="NITRATE/NITRITE SENSOR PROTEIN NARX-RELATED"/>
    <property type="match status" value="1"/>
</dbReference>
<dbReference type="InterPro" id="IPR011712">
    <property type="entry name" value="Sig_transdc_His_kin_sub3_dim/P"/>
</dbReference>
<evidence type="ECO:0000313" key="7">
    <source>
        <dbReference type="EMBL" id="OKL54623.1"/>
    </source>
</evidence>
<feature type="transmembrane region" description="Helical" evidence="5">
    <location>
        <begin position="12"/>
        <end position="34"/>
    </location>
</feature>
<reference evidence="8" key="1">
    <citation type="submission" date="2016-12" db="EMBL/GenBank/DDBJ databases">
        <authorList>
            <person name="Meng X."/>
        </authorList>
    </citation>
    <scope>NUCLEOTIDE SEQUENCE [LARGE SCALE GENOMIC DNA]</scope>
    <source>
        <strain evidence="8">DSM 19116</strain>
    </source>
</reference>
<comment type="caution">
    <text evidence="7">The sequence shown here is derived from an EMBL/GenBank/DDBJ whole genome shotgun (WGS) entry which is preliminary data.</text>
</comment>
<feature type="transmembrane region" description="Helical" evidence="5">
    <location>
        <begin position="40"/>
        <end position="61"/>
    </location>
</feature>
<keyword evidence="2" id="KW-0418">Kinase</keyword>
<protein>
    <recommendedName>
        <fullName evidence="6">Signal transduction histidine kinase subgroup 3 dimerisation and phosphoacceptor domain-containing protein</fullName>
    </recommendedName>
</protein>
<gene>
    <name evidence="7" type="ORF">BSZ39_03220</name>
</gene>
<dbReference type="Pfam" id="PF07730">
    <property type="entry name" value="HisKA_3"/>
    <property type="match status" value="1"/>
</dbReference>
<evidence type="ECO:0000256" key="1">
    <source>
        <dbReference type="ARBA" id="ARBA00022679"/>
    </source>
</evidence>
<feature type="domain" description="Signal transduction histidine kinase subgroup 3 dimerisation and phosphoacceptor" evidence="6">
    <location>
        <begin position="181"/>
        <end position="251"/>
    </location>
</feature>
<feature type="transmembrane region" description="Helical" evidence="5">
    <location>
        <begin position="115"/>
        <end position="132"/>
    </location>
</feature>
<feature type="transmembrane region" description="Helical" evidence="5">
    <location>
        <begin position="73"/>
        <end position="89"/>
    </location>
</feature>
<keyword evidence="3" id="KW-0902">Two-component regulatory system</keyword>
<keyword evidence="1" id="KW-0808">Transferase</keyword>
<dbReference type="AlphaFoldDB" id="A0A1Q5Q490"/>
<evidence type="ECO:0000313" key="8">
    <source>
        <dbReference type="Proteomes" id="UP000185628"/>
    </source>
</evidence>
<evidence type="ECO:0000256" key="3">
    <source>
        <dbReference type="ARBA" id="ARBA00023012"/>
    </source>
</evidence>
<dbReference type="InterPro" id="IPR050482">
    <property type="entry name" value="Sensor_HK_TwoCompSys"/>
</dbReference>
<dbReference type="OrthoDB" id="5241784at2"/>
<dbReference type="RefSeq" id="WP_073715950.1">
    <property type="nucleotide sequence ID" value="NZ_MQVR01000011.1"/>
</dbReference>
<proteinExistence type="predicted"/>
<feature type="region of interest" description="Disordered" evidence="4">
    <location>
        <begin position="320"/>
        <end position="367"/>
    </location>
</feature>
<evidence type="ECO:0000259" key="6">
    <source>
        <dbReference type="Pfam" id="PF07730"/>
    </source>
</evidence>
<evidence type="ECO:0000256" key="2">
    <source>
        <dbReference type="ARBA" id="ARBA00022777"/>
    </source>
</evidence>
<keyword evidence="8" id="KW-1185">Reference proteome</keyword>
<dbReference type="GO" id="GO:0000155">
    <property type="term" value="F:phosphorelay sensor kinase activity"/>
    <property type="evidence" value="ECO:0007669"/>
    <property type="project" value="InterPro"/>
</dbReference>
<name>A0A1Q5Q490_9ACTO</name>
<accession>A0A1Q5Q490</accession>
<dbReference type="GO" id="GO:0046983">
    <property type="term" value="F:protein dimerization activity"/>
    <property type="evidence" value="ECO:0007669"/>
    <property type="project" value="InterPro"/>
</dbReference>
<organism evidence="7 8">
    <name type="scientific">Bowdeniella nasicola</name>
    <dbReference type="NCBI Taxonomy" id="208480"/>
    <lineage>
        <taxon>Bacteria</taxon>
        <taxon>Bacillati</taxon>
        <taxon>Actinomycetota</taxon>
        <taxon>Actinomycetes</taxon>
        <taxon>Actinomycetales</taxon>
        <taxon>Actinomycetaceae</taxon>
        <taxon>Bowdeniella</taxon>
    </lineage>
</organism>
<keyword evidence="5" id="KW-0812">Transmembrane</keyword>